<feature type="transmembrane region" description="Helical" evidence="6">
    <location>
        <begin position="217"/>
        <end position="235"/>
    </location>
</feature>
<keyword evidence="10" id="KW-1185">Reference proteome</keyword>
<keyword evidence="6" id="KW-0472">Membrane</keyword>
<dbReference type="SMART" id="SM00065">
    <property type="entry name" value="GAF"/>
    <property type="match status" value="1"/>
</dbReference>
<feature type="domain" description="Histidine kinase/HSP90-like ATPase" evidence="8">
    <location>
        <begin position="509"/>
        <end position="607"/>
    </location>
</feature>
<evidence type="ECO:0000313" key="9">
    <source>
        <dbReference type="EMBL" id="MCZ8537812.1"/>
    </source>
</evidence>
<keyword evidence="4 9" id="KW-0418">Kinase</keyword>
<dbReference type="GO" id="GO:0000155">
    <property type="term" value="F:phosphorelay sensor kinase activity"/>
    <property type="evidence" value="ECO:0007669"/>
    <property type="project" value="InterPro"/>
</dbReference>
<dbReference type="SUPFAM" id="SSF55781">
    <property type="entry name" value="GAF domain-like"/>
    <property type="match status" value="1"/>
</dbReference>
<feature type="transmembrane region" description="Helical" evidence="6">
    <location>
        <begin position="76"/>
        <end position="101"/>
    </location>
</feature>
<keyword evidence="6" id="KW-0812">Transmembrane</keyword>
<evidence type="ECO:0000259" key="7">
    <source>
        <dbReference type="SMART" id="SM00065"/>
    </source>
</evidence>
<dbReference type="Pfam" id="PF07730">
    <property type="entry name" value="HisKA_3"/>
    <property type="match status" value="1"/>
</dbReference>
<dbReference type="RefSeq" id="WP_269926881.1">
    <property type="nucleotide sequence ID" value="NZ_JAMKBJ010000009.1"/>
</dbReference>
<dbReference type="Gene3D" id="1.20.5.1930">
    <property type="match status" value="1"/>
</dbReference>
<comment type="caution">
    <text evidence="9">The sequence shown here is derived from an EMBL/GenBank/DDBJ whole genome shotgun (WGS) entry which is preliminary data.</text>
</comment>
<feature type="transmembrane region" description="Helical" evidence="6">
    <location>
        <begin position="188"/>
        <end position="205"/>
    </location>
</feature>
<dbReference type="EC" id="2.7.13.3" evidence="2"/>
<dbReference type="Gene3D" id="3.30.450.40">
    <property type="match status" value="1"/>
</dbReference>
<dbReference type="SUPFAM" id="SSF55874">
    <property type="entry name" value="ATPase domain of HSP90 chaperone/DNA topoisomerase II/histidine kinase"/>
    <property type="match status" value="1"/>
</dbReference>
<dbReference type="InterPro" id="IPR050482">
    <property type="entry name" value="Sensor_HK_TwoCompSys"/>
</dbReference>
<dbReference type="InterPro" id="IPR003018">
    <property type="entry name" value="GAF"/>
</dbReference>
<evidence type="ECO:0000256" key="2">
    <source>
        <dbReference type="ARBA" id="ARBA00012438"/>
    </source>
</evidence>
<evidence type="ECO:0000256" key="4">
    <source>
        <dbReference type="ARBA" id="ARBA00022777"/>
    </source>
</evidence>
<protein>
    <recommendedName>
        <fullName evidence="2">histidine kinase</fullName>
        <ecNumber evidence="2">2.7.13.3</ecNumber>
    </recommendedName>
</protein>
<dbReference type="EMBL" id="JAMKBJ010000009">
    <property type="protein sequence ID" value="MCZ8537812.1"/>
    <property type="molecule type" value="Genomic_DNA"/>
</dbReference>
<evidence type="ECO:0000259" key="8">
    <source>
        <dbReference type="SMART" id="SM00387"/>
    </source>
</evidence>
<comment type="catalytic activity">
    <reaction evidence="1">
        <text>ATP + protein L-histidine = ADP + protein N-phospho-L-histidine.</text>
        <dbReference type="EC" id="2.7.13.3"/>
    </reaction>
</comment>
<evidence type="ECO:0000256" key="5">
    <source>
        <dbReference type="ARBA" id="ARBA00023012"/>
    </source>
</evidence>
<name>A0A9X3REP8_9BACL</name>
<organism evidence="9 10">
    <name type="scientific">Paenisporosarcina quisquiliarum</name>
    <dbReference type="NCBI Taxonomy" id="365346"/>
    <lineage>
        <taxon>Bacteria</taxon>
        <taxon>Bacillati</taxon>
        <taxon>Bacillota</taxon>
        <taxon>Bacilli</taxon>
        <taxon>Bacillales</taxon>
        <taxon>Caryophanaceae</taxon>
        <taxon>Paenisporosarcina</taxon>
    </lineage>
</organism>
<feature type="transmembrane region" description="Helical" evidence="6">
    <location>
        <begin position="12"/>
        <end position="32"/>
    </location>
</feature>
<evidence type="ECO:0000313" key="10">
    <source>
        <dbReference type="Proteomes" id="UP001152173"/>
    </source>
</evidence>
<feature type="transmembrane region" description="Helical" evidence="6">
    <location>
        <begin position="146"/>
        <end position="168"/>
    </location>
</feature>
<dbReference type="InterPro" id="IPR011712">
    <property type="entry name" value="Sig_transdc_His_kin_sub3_dim/P"/>
</dbReference>
<dbReference type="Gene3D" id="3.30.565.10">
    <property type="entry name" value="Histidine kinase-like ATPase, C-terminal domain"/>
    <property type="match status" value="1"/>
</dbReference>
<feature type="domain" description="GAF" evidence="7">
    <location>
        <begin position="259"/>
        <end position="397"/>
    </location>
</feature>
<reference evidence="9" key="1">
    <citation type="submission" date="2022-05" db="EMBL/GenBank/DDBJ databases">
        <authorList>
            <person name="Colautti A."/>
            <person name="Iacumin L."/>
        </authorList>
    </citation>
    <scope>NUCLEOTIDE SEQUENCE</scope>
    <source>
        <strain evidence="9">SK 55</strain>
    </source>
</reference>
<keyword evidence="5" id="KW-0902">Two-component regulatory system</keyword>
<dbReference type="Pfam" id="PF02518">
    <property type="entry name" value="HATPase_c"/>
    <property type="match status" value="1"/>
</dbReference>
<dbReference type="AlphaFoldDB" id="A0A9X3REP8"/>
<dbReference type="InterPro" id="IPR036890">
    <property type="entry name" value="HATPase_C_sf"/>
</dbReference>
<sequence length="615" mass="70412">MKINSRLQKTESFASKAMMFISIIGLWIFVQFGLMDLNSLQEPLIFGFLVLSLIIVELYPMPVWRGFTTISFPLVYTIYIMHGLGYSVVIYAMIVFTINLLKRRPLRIVFFNPAQLIIGFVSAYFLAKKILPILPMDDFSTLTQGIIHFSLIIIPFYLFNNLIVDFILVVRPQPYAYKVWKQKTLQELNSLLISYVYLVLFYVLGSQNRGDIDVISFFFFFSPLVALALLSSIIVRLNKEKTRLKALFKISSELNRKIPTEEWLSFLESHLQEFIAADAWTLWINEDEDWKLKVAKGLEKNHLEKIENIRITLDTIEELTIFHDAKKDGGPALSIFNAEIRTLLYAPLILDDEVVGLFIFGRSRTNSFQEEDIQAAATIANQLAVLIKTKMLIEEQEKTIILEERNRIAREIHDGVAQSLAGAVMKLETAERKFSKMPEDSLRLMHESKEKLRQSLKEVRESIYALRPYPTERIGLKAALAARINLIQKDHSIEIALESRGHEFTLSSMVEKIIFDIFQESVQNAIKHSKANKIEILLSYQKEHALLKVKDDGVGFSLFQAMLKARKEPHFGILHMNEAAEKIHASLQVDSREGEGTEITLTVPKMGIEGGESDD</sequence>
<keyword evidence="6" id="KW-1133">Transmembrane helix</keyword>
<evidence type="ECO:0000256" key="3">
    <source>
        <dbReference type="ARBA" id="ARBA00022679"/>
    </source>
</evidence>
<dbReference type="Pfam" id="PF13185">
    <property type="entry name" value="GAF_2"/>
    <property type="match status" value="1"/>
</dbReference>
<dbReference type="PANTHER" id="PTHR24421">
    <property type="entry name" value="NITRATE/NITRITE SENSOR PROTEIN NARX-RELATED"/>
    <property type="match status" value="1"/>
</dbReference>
<accession>A0A9X3REP8</accession>
<keyword evidence="3" id="KW-0808">Transferase</keyword>
<evidence type="ECO:0000256" key="1">
    <source>
        <dbReference type="ARBA" id="ARBA00000085"/>
    </source>
</evidence>
<dbReference type="SMART" id="SM00387">
    <property type="entry name" value="HATPase_c"/>
    <property type="match status" value="1"/>
</dbReference>
<proteinExistence type="predicted"/>
<dbReference type="InterPro" id="IPR003594">
    <property type="entry name" value="HATPase_dom"/>
</dbReference>
<evidence type="ECO:0000256" key="6">
    <source>
        <dbReference type="SAM" id="Phobius"/>
    </source>
</evidence>
<gene>
    <name evidence="9" type="ORF">M9R32_11515</name>
</gene>
<dbReference type="PANTHER" id="PTHR24421:SF62">
    <property type="entry name" value="SENSORY TRANSDUCTION HISTIDINE KINASE"/>
    <property type="match status" value="1"/>
</dbReference>
<dbReference type="Proteomes" id="UP001152173">
    <property type="component" value="Unassembled WGS sequence"/>
</dbReference>
<feature type="transmembrane region" description="Helical" evidence="6">
    <location>
        <begin position="44"/>
        <end position="64"/>
    </location>
</feature>
<dbReference type="GO" id="GO:0016020">
    <property type="term" value="C:membrane"/>
    <property type="evidence" value="ECO:0007669"/>
    <property type="project" value="InterPro"/>
</dbReference>
<dbReference type="CDD" id="cd16917">
    <property type="entry name" value="HATPase_UhpB-NarQ-NarX-like"/>
    <property type="match status" value="1"/>
</dbReference>
<dbReference type="GO" id="GO:0046983">
    <property type="term" value="F:protein dimerization activity"/>
    <property type="evidence" value="ECO:0007669"/>
    <property type="project" value="InterPro"/>
</dbReference>
<dbReference type="InterPro" id="IPR029016">
    <property type="entry name" value="GAF-like_dom_sf"/>
</dbReference>
<feature type="transmembrane region" description="Helical" evidence="6">
    <location>
        <begin position="108"/>
        <end position="126"/>
    </location>
</feature>